<keyword evidence="4" id="KW-0963">Cytoplasm</keyword>
<evidence type="ECO:0000256" key="12">
    <source>
        <dbReference type="ARBA" id="ARBA00029438"/>
    </source>
</evidence>
<dbReference type="InterPro" id="IPR006205">
    <property type="entry name" value="Mev_gal_kin"/>
</dbReference>
<dbReference type="GO" id="GO:0005829">
    <property type="term" value="C:cytosol"/>
    <property type="evidence" value="ECO:0007669"/>
    <property type="project" value="TreeGrafter"/>
</dbReference>
<dbReference type="KEGG" id="hoh:Hoch_3409"/>
<dbReference type="GO" id="GO:0005524">
    <property type="term" value="F:ATP binding"/>
    <property type="evidence" value="ECO:0007669"/>
    <property type="project" value="UniProtKB-KW"/>
</dbReference>
<dbReference type="PRINTS" id="PR00959">
    <property type="entry name" value="MEVGALKINASE"/>
</dbReference>
<evidence type="ECO:0000259" key="13">
    <source>
        <dbReference type="Pfam" id="PF00288"/>
    </source>
</evidence>
<keyword evidence="10" id="KW-0460">Magnesium</keyword>
<dbReference type="Gene3D" id="3.30.230.10">
    <property type="match status" value="1"/>
</dbReference>
<comment type="subcellular location">
    <subcellularLocation>
        <location evidence="1">Cytoplasm</location>
    </subcellularLocation>
</comment>
<accession>D0LV70</accession>
<dbReference type="STRING" id="502025.Hoch_3409"/>
<dbReference type="Pfam" id="PF00288">
    <property type="entry name" value="GHMP_kinases_N"/>
    <property type="match status" value="1"/>
</dbReference>
<protein>
    <recommendedName>
        <fullName evidence="3">mevalonate kinase</fullName>
        <ecNumber evidence="3">2.7.1.36</ecNumber>
    </recommendedName>
</protein>
<dbReference type="OrthoDB" id="9764892at2"/>
<dbReference type="eggNOG" id="COG1577">
    <property type="taxonomic scope" value="Bacteria"/>
</dbReference>
<dbReference type="Proteomes" id="UP000001880">
    <property type="component" value="Chromosome"/>
</dbReference>
<keyword evidence="5" id="KW-0444">Lipid biosynthesis</keyword>
<keyword evidence="11" id="KW-0443">Lipid metabolism</keyword>
<dbReference type="PANTHER" id="PTHR43290:SF2">
    <property type="entry name" value="MEVALONATE KINASE"/>
    <property type="match status" value="1"/>
</dbReference>
<proteinExistence type="inferred from homology"/>
<evidence type="ECO:0000256" key="7">
    <source>
        <dbReference type="ARBA" id="ARBA00022741"/>
    </source>
</evidence>
<keyword evidence="6" id="KW-0808">Transferase</keyword>
<organism evidence="15 16">
    <name type="scientific">Haliangium ochraceum (strain DSM 14365 / JCM 11303 / SMP-2)</name>
    <dbReference type="NCBI Taxonomy" id="502025"/>
    <lineage>
        <taxon>Bacteria</taxon>
        <taxon>Pseudomonadati</taxon>
        <taxon>Myxococcota</taxon>
        <taxon>Polyangia</taxon>
        <taxon>Haliangiales</taxon>
        <taxon>Kofleriaceae</taxon>
        <taxon>Haliangium</taxon>
    </lineage>
</organism>
<keyword evidence="8 15" id="KW-0418">Kinase</keyword>
<dbReference type="InterPro" id="IPR006204">
    <property type="entry name" value="GHMP_kinase_N_dom"/>
</dbReference>
<dbReference type="Gene3D" id="3.30.70.890">
    <property type="entry name" value="GHMP kinase, C-terminal domain"/>
    <property type="match status" value="1"/>
</dbReference>
<dbReference type="HOGENOM" id="CLU_017814_0_0_7"/>
<feature type="domain" description="GHMP kinase N-terminal" evidence="13">
    <location>
        <begin position="114"/>
        <end position="182"/>
    </location>
</feature>
<reference evidence="15 16" key="1">
    <citation type="journal article" date="2010" name="Stand. Genomic Sci.">
        <title>Complete genome sequence of Haliangium ochraceum type strain (SMP-2).</title>
        <authorList>
            <consortium name="US DOE Joint Genome Institute (JGI-PGF)"/>
            <person name="Ivanova N."/>
            <person name="Daum C."/>
            <person name="Lang E."/>
            <person name="Abt B."/>
            <person name="Kopitz M."/>
            <person name="Saunders E."/>
            <person name="Lapidus A."/>
            <person name="Lucas S."/>
            <person name="Glavina Del Rio T."/>
            <person name="Nolan M."/>
            <person name="Tice H."/>
            <person name="Copeland A."/>
            <person name="Cheng J.F."/>
            <person name="Chen F."/>
            <person name="Bruce D."/>
            <person name="Goodwin L."/>
            <person name="Pitluck S."/>
            <person name="Mavromatis K."/>
            <person name="Pati A."/>
            <person name="Mikhailova N."/>
            <person name="Chen A."/>
            <person name="Palaniappan K."/>
            <person name="Land M."/>
            <person name="Hauser L."/>
            <person name="Chang Y.J."/>
            <person name="Jeffries C.D."/>
            <person name="Detter J.C."/>
            <person name="Brettin T."/>
            <person name="Rohde M."/>
            <person name="Goker M."/>
            <person name="Bristow J."/>
            <person name="Markowitz V."/>
            <person name="Eisen J.A."/>
            <person name="Hugenholtz P."/>
            <person name="Kyrpides N.C."/>
            <person name="Klenk H.P."/>
        </authorList>
    </citation>
    <scope>NUCLEOTIDE SEQUENCE [LARGE SCALE GENOMIC DNA]</scope>
    <source>
        <strain evidence="16">DSM 14365 / CIP 107738 / JCM 11303 / AJ 13395 / SMP-2</strain>
    </source>
</reference>
<evidence type="ECO:0000256" key="3">
    <source>
        <dbReference type="ARBA" id="ARBA00012103"/>
    </source>
</evidence>
<evidence type="ECO:0000256" key="1">
    <source>
        <dbReference type="ARBA" id="ARBA00004496"/>
    </source>
</evidence>
<dbReference type="SUPFAM" id="SSF54211">
    <property type="entry name" value="Ribosomal protein S5 domain 2-like"/>
    <property type="match status" value="1"/>
</dbReference>
<dbReference type="InterPro" id="IPR013750">
    <property type="entry name" value="GHMP_kinase_C_dom"/>
</dbReference>
<dbReference type="EC" id="2.7.1.36" evidence="3"/>
<dbReference type="UniPathway" id="UPA00057">
    <property type="reaction ID" value="UER00098"/>
</dbReference>
<dbReference type="PROSITE" id="PS00627">
    <property type="entry name" value="GHMP_KINASES_ATP"/>
    <property type="match status" value="1"/>
</dbReference>
<evidence type="ECO:0000256" key="11">
    <source>
        <dbReference type="ARBA" id="ARBA00023098"/>
    </source>
</evidence>
<dbReference type="InterPro" id="IPR036554">
    <property type="entry name" value="GHMP_kinase_C_sf"/>
</dbReference>
<dbReference type="GO" id="GO:0019287">
    <property type="term" value="P:isopentenyl diphosphate biosynthetic process, mevalonate pathway"/>
    <property type="evidence" value="ECO:0007669"/>
    <property type="project" value="UniProtKB-UniPathway"/>
</dbReference>
<keyword evidence="9" id="KW-0067">ATP-binding</keyword>
<evidence type="ECO:0000256" key="5">
    <source>
        <dbReference type="ARBA" id="ARBA00022516"/>
    </source>
</evidence>
<name>D0LV70_HALO1</name>
<evidence type="ECO:0000256" key="6">
    <source>
        <dbReference type="ARBA" id="ARBA00022679"/>
    </source>
</evidence>
<gene>
    <name evidence="15" type="ordered locus">Hoch_3409</name>
</gene>
<dbReference type="RefSeq" id="WP_012828511.1">
    <property type="nucleotide sequence ID" value="NC_013440.1"/>
</dbReference>
<dbReference type="InterPro" id="IPR006203">
    <property type="entry name" value="GHMP_knse_ATP-bd_CS"/>
</dbReference>
<evidence type="ECO:0000256" key="9">
    <source>
        <dbReference type="ARBA" id="ARBA00022840"/>
    </source>
</evidence>
<comment type="pathway">
    <text evidence="12">Isoprenoid biosynthesis; isopentenyl diphosphate biosynthesis via mevalonate pathway; isopentenyl diphosphate from (R)-mevalonate: step 1/3.</text>
</comment>
<keyword evidence="7" id="KW-0547">Nucleotide-binding</keyword>
<dbReference type="Pfam" id="PF08544">
    <property type="entry name" value="GHMP_kinases_C"/>
    <property type="match status" value="1"/>
</dbReference>
<dbReference type="SUPFAM" id="SSF55060">
    <property type="entry name" value="GHMP Kinase, C-terminal domain"/>
    <property type="match status" value="1"/>
</dbReference>
<evidence type="ECO:0000256" key="2">
    <source>
        <dbReference type="ARBA" id="ARBA00006495"/>
    </source>
</evidence>
<feature type="domain" description="GHMP kinase C-terminal" evidence="14">
    <location>
        <begin position="247"/>
        <end position="334"/>
    </location>
</feature>
<dbReference type="EMBL" id="CP001804">
    <property type="protein sequence ID" value="ACY15911.1"/>
    <property type="molecule type" value="Genomic_DNA"/>
</dbReference>
<dbReference type="InterPro" id="IPR020568">
    <property type="entry name" value="Ribosomal_Su5_D2-typ_SF"/>
</dbReference>
<dbReference type="NCBIfam" id="TIGR00549">
    <property type="entry name" value="mevalon_kin"/>
    <property type="match status" value="1"/>
</dbReference>
<dbReference type="InterPro" id="IPR014721">
    <property type="entry name" value="Ribsml_uS5_D2-typ_fold_subgr"/>
</dbReference>
<dbReference type="AlphaFoldDB" id="D0LV70"/>
<keyword evidence="16" id="KW-1185">Reference proteome</keyword>
<evidence type="ECO:0000256" key="4">
    <source>
        <dbReference type="ARBA" id="ARBA00022490"/>
    </source>
</evidence>
<evidence type="ECO:0000259" key="14">
    <source>
        <dbReference type="Pfam" id="PF08544"/>
    </source>
</evidence>
<evidence type="ECO:0000256" key="10">
    <source>
        <dbReference type="ARBA" id="ARBA00022842"/>
    </source>
</evidence>
<evidence type="ECO:0000313" key="16">
    <source>
        <dbReference type="Proteomes" id="UP000001880"/>
    </source>
</evidence>
<dbReference type="GO" id="GO:0004496">
    <property type="term" value="F:mevalonate kinase activity"/>
    <property type="evidence" value="ECO:0007669"/>
    <property type="project" value="UniProtKB-EC"/>
</dbReference>
<evidence type="ECO:0000256" key="8">
    <source>
        <dbReference type="ARBA" id="ARBA00022777"/>
    </source>
</evidence>
<sequence>MTWAFGKAILLGEHAVVYGQPALAGAIDATVRCQWQPGAVARAGQYTAEGRGRALRVLAPAWQVELVLGPQDVSDAAVVAGNPPHGDLTHAVAVLVHALGIHRNVDVLSEIGPGTMFVDAALPAAAGLGSSAALAVALTRALAEAIGHPLGDSEVEALAGHAERCFHDNPSGVDVALACRGGLGLYRRGHGLDPVDAAPLRLAVGLSGVPRSTSAMVARVATAWEAMRERVDSQLAALGRAALRGTEAVLRGDLPTLGALMDEAQTILADIGVSTPELERLCSLARDAGALGAKLTGAGGGGAVIALLGTGPGASADASADADADAVVAAWRAAGFPGFTCNLGQRP</sequence>
<comment type="similarity">
    <text evidence="2">Belongs to the GHMP kinase family. Mevalonate kinase subfamily.</text>
</comment>
<dbReference type="PANTHER" id="PTHR43290">
    <property type="entry name" value="MEVALONATE KINASE"/>
    <property type="match status" value="1"/>
</dbReference>
<evidence type="ECO:0000313" key="15">
    <source>
        <dbReference type="EMBL" id="ACY15911.1"/>
    </source>
</evidence>